<proteinExistence type="predicted"/>
<sequence length="170" mass="18614">MTAVSEVPRSMTDQVDGWHVSLGENARFDRVENGSTIRSITGPGLAEFDSFVHRFAPSSYDDAAIRSLIADHLGGRSPLSYRVPDRANLGILVGASYKTTIDEVLGAVWEACCSAVIREAMRAEIDQFVVHCNHVTAESVEQFFGAGERKLFVESMRPALDDVAQVVRRG</sequence>
<dbReference type="OrthoDB" id="4464443at2"/>
<dbReference type="RefSeq" id="WP_089246987.1">
    <property type="nucleotide sequence ID" value="NZ_FZOW01000007.1"/>
</dbReference>
<accession>A0A239IPL9</accession>
<name>A0A239IPL9_9NOCA</name>
<reference evidence="2" key="1">
    <citation type="submission" date="2017-06" db="EMBL/GenBank/DDBJ databases">
        <authorList>
            <person name="Varghese N."/>
            <person name="Submissions S."/>
        </authorList>
    </citation>
    <scope>NUCLEOTIDE SEQUENCE [LARGE SCALE GENOMIC DNA]</scope>
    <source>
        <strain evidence="2">JCM 23211</strain>
    </source>
</reference>
<gene>
    <name evidence="1" type="ORF">SAMN05421642_107114</name>
</gene>
<organism evidence="1 2">
    <name type="scientific">Rhodococcoides kyotonense</name>
    <dbReference type="NCBI Taxonomy" id="398843"/>
    <lineage>
        <taxon>Bacteria</taxon>
        <taxon>Bacillati</taxon>
        <taxon>Actinomycetota</taxon>
        <taxon>Actinomycetes</taxon>
        <taxon>Mycobacteriales</taxon>
        <taxon>Nocardiaceae</taxon>
        <taxon>Rhodococcoides</taxon>
    </lineage>
</organism>
<protein>
    <submittedName>
        <fullName evidence="1">Uncharacterized protein</fullName>
    </submittedName>
</protein>
<evidence type="ECO:0000313" key="2">
    <source>
        <dbReference type="Proteomes" id="UP000198327"/>
    </source>
</evidence>
<dbReference type="Proteomes" id="UP000198327">
    <property type="component" value="Unassembled WGS sequence"/>
</dbReference>
<keyword evidence="2" id="KW-1185">Reference proteome</keyword>
<evidence type="ECO:0000313" key="1">
    <source>
        <dbReference type="EMBL" id="SNS94364.1"/>
    </source>
</evidence>
<dbReference type="EMBL" id="FZOW01000007">
    <property type="protein sequence ID" value="SNS94364.1"/>
    <property type="molecule type" value="Genomic_DNA"/>
</dbReference>
<dbReference type="AlphaFoldDB" id="A0A239IPL9"/>